<dbReference type="SMART" id="SM00899">
    <property type="entry name" value="FeoA"/>
    <property type="match status" value="1"/>
</dbReference>
<evidence type="ECO:0000313" key="4">
    <source>
        <dbReference type="Proteomes" id="UP000092574"/>
    </source>
</evidence>
<dbReference type="SUPFAM" id="SSF50037">
    <property type="entry name" value="C-terminal domain of transcriptional repressors"/>
    <property type="match status" value="1"/>
</dbReference>
<keyword evidence="4" id="KW-1185">Reference proteome</keyword>
<dbReference type="Pfam" id="PF04023">
    <property type="entry name" value="FeoA"/>
    <property type="match status" value="1"/>
</dbReference>
<dbReference type="InterPro" id="IPR007167">
    <property type="entry name" value="Fe-transptr_FeoA-like"/>
</dbReference>
<dbReference type="EMBL" id="CP015405">
    <property type="protein sequence ID" value="ANU74609.2"/>
    <property type="molecule type" value="Genomic_DNA"/>
</dbReference>
<gene>
    <name evidence="3" type="ORF">A4V09_01830</name>
</gene>
<dbReference type="Gene3D" id="2.30.30.90">
    <property type="match status" value="1"/>
</dbReference>
<dbReference type="AlphaFoldDB" id="A0A1C7I7R8"/>
<name>A0A1C7I7R8_9FIRM</name>
<dbReference type="InterPro" id="IPR038157">
    <property type="entry name" value="FeoA_core_dom"/>
</dbReference>
<keyword evidence="1" id="KW-0408">Iron</keyword>
<dbReference type="OrthoDB" id="9811076at2"/>
<evidence type="ECO:0000259" key="2">
    <source>
        <dbReference type="SMART" id="SM00899"/>
    </source>
</evidence>
<dbReference type="InterPro" id="IPR052713">
    <property type="entry name" value="FeoA"/>
</dbReference>
<accession>A0A1C7I7R8</accession>
<dbReference type="PANTHER" id="PTHR42954:SF2">
    <property type="entry name" value="FE(2+) TRANSPORT PROTEIN A"/>
    <property type="match status" value="1"/>
</dbReference>
<reference evidence="3" key="1">
    <citation type="submission" date="2017-04" db="EMBL/GenBank/DDBJ databases">
        <title>Complete Genome Sequences of Twelve Strains of a Stable Defined Moderately Diverse Mouse Microbiota 2 (sDMDMm2).</title>
        <authorList>
            <person name="Uchimura Y."/>
            <person name="Wyss M."/>
            <person name="Brugiroux S."/>
            <person name="Limenitakis J.P."/>
            <person name="Stecher B."/>
            <person name="McCoy K.D."/>
            <person name="Macpherson A.J."/>
        </authorList>
    </citation>
    <scope>NUCLEOTIDE SEQUENCE</scope>
    <source>
        <strain evidence="3">YL58</strain>
    </source>
</reference>
<protein>
    <submittedName>
        <fullName evidence="3">Ferrous iron transport protein A</fullName>
    </submittedName>
</protein>
<dbReference type="STRING" id="1796616.A4V09_01830"/>
<dbReference type="KEGG" id="byl:A4V09_01830"/>
<dbReference type="GO" id="GO:0046914">
    <property type="term" value="F:transition metal ion binding"/>
    <property type="evidence" value="ECO:0007669"/>
    <property type="project" value="InterPro"/>
</dbReference>
<sequence length="93" mass="10142">MEEKMSLTPLFTLSPDESGIVKTIQTDNASPAQQQTIKRLMDLGLIENTKVICVGVSAFGSPRAFLIRGAVLALRKEEASLILVEKIKNKSVL</sequence>
<dbReference type="InterPro" id="IPR008988">
    <property type="entry name" value="Transcriptional_repressor_C"/>
</dbReference>
<dbReference type="PANTHER" id="PTHR42954">
    <property type="entry name" value="FE(2+) TRANSPORT PROTEIN A"/>
    <property type="match status" value="1"/>
</dbReference>
<dbReference type="Proteomes" id="UP000092574">
    <property type="component" value="Chromosome"/>
</dbReference>
<organism evidence="3 4">
    <name type="scientific">Blautia pseudococcoides</name>
    <dbReference type="NCBI Taxonomy" id="1796616"/>
    <lineage>
        <taxon>Bacteria</taxon>
        <taxon>Bacillati</taxon>
        <taxon>Bacillota</taxon>
        <taxon>Clostridia</taxon>
        <taxon>Lachnospirales</taxon>
        <taxon>Lachnospiraceae</taxon>
        <taxon>Blautia</taxon>
    </lineage>
</organism>
<evidence type="ECO:0000256" key="1">
    <source>
        <dbReference type="ARBA" id="ARBA00023004"/>
    </source>
</evidence>
<proteinExistence type="predicted"/>
<evidence type="ECO:0000313" key="3">
    <source>
        <dbReference type="EMBL" id="ANU74609.2"/>
    </source>
</evidence>
<feature type="domain" description="Ferrous iron transporter FeoA-like" evidence="2">
    <location>
        <begin position="8"/>
        <end position="86"/>
    </location>
</feature>